<dbReference type="EMBL" id="JABFUD020000016">
    <property type="protein sequence ID" value="KAI5068022.1"/>
    <property type="molecule type" value="Genomic_DNA"/>
</dbReference>
<dbReference type="PANTHER" id="PTHR10997:SF29">
    <property type="entry name" value="ARM REPEAT SUPERFAMILY PROTEIN"/>
    <property type="match status" value="1"/>
</dbReference>
<name>A0A9D4UJR5_ADICA</name>
<dbReference type="InterPro" id="IPR001494">
    <property type="entry name" value="Importin-beta_N"/>
</dbReference>
<gene>
    <name evidence="6" type="ORF">GOP47_0016367</name>
    <name evidence="7" type="ORF">GOP47_0017031</name>
</gene>
<dbReference type="GO" id="GO:0005635">
    <property type="term" value="C:nuclear envelope"/>
    <property type="evidence" value="ECO:0007669"/>
    <property type="project" value="TreeGrafter"/>
</dbReference>
<evidence type="ECO:0000313" key="7">
    <source>
        <dbReference type="EMBL" id="KAI5068686.1"/>
    </source>
</evidence>
<dbReference type="Proteomes" id="UP000886520">
    <property type="component" value="Chromosome 16"/>
</dbReference>
<dbReference type="InterPro" id="IPR016024">
    <property type="entry name" value="ARM-type_fold"/>
</dbReference>
<dbReference type="Pfam" id="PF03810">
    <property type="entry name" value="IBN_N"/>
    <property type="match status" value="1"/>
</dbReference>
<evidence type="ECO:0000256" key="4">
    <source>
        <dbReference type="SAM" id="MobiDB-lite"/>
    </source>
</evidence>
<dbReference type="SMART" id="SM00913">
    <property type="entry name" value="IBN_N"/>
    <property type="match status" value="1"/>
</dbReference>
<dbReference type="GO" id="GO:0005049">
    <property type="term" value="F:nuclear export signal receptor activity"/>
    <property type="evidence" value="ECO:0007669"/>
    <property type="project" value="TreeGrafter"/>
</dbReference>
<dbReference type="PROSITE" id="PS50166">
    <property type="entry name" value="IMPORTIN_B_NT"/>
    <property type="match status" value="1"/>
</dbReference>
<sequence length="1103" mass="122509">MSISTEQVELLLASTISSDEASIRSATAALESAQSIPGFPFILVTLSSGPIDGGRCLAAATYLKNLLKAQWHKPEFIAANERTVFRNQLVDVLLRADLYILKTLAEAFQIILDNDFVQTNTWPELVSAMRTALQMSSLLSKTGNSEMRAYNVLVALQAMVKPFRYFMNPKLAREPVPEQLELISKDLLAPLHQLFHSLVEEVRLTKGCSAFSSDGSLLVLCKCFHLAVKSHMPSSLLPNLENWCEDLLLLVGCAEVQSKLEEVDQFPRIKCWKRALQIFCTLVTRHRRYMDKLLPKLSSALLDIVKKAAFAKDLHPMQERVISSAFDAISNILETGPGWRLISSHFSSLLEGAIFPALKLKEKDILDWNEDQEEYLRKNLPSDMDNTTGWRDDLYTPRRSALNLLGLISTSKGPPTVVASNIVSATKRKKAGRNGKSKDSQGTAGELLVVPFLSKFSVPADNSPLTSEPVVNYYGALLAYGGLQQFLKAQRPDHLRMLLHNRVLCLYKMTSPSPFLLANANWVLGQLASCLPEESNKEIYNALLKAFLAPDVRDLTWRPVRTSAASALSSLLEEEYKPTEWLPLLQAAVTGGRSQDNDEASVAFRFLSTAADVGEEEIIPHIPAIISAVRADLYSRIPPIPEPWPQVVESGFSALAALAQSWDCAFSEEGGEAVIKPSDWENGCIAIGSAISELLQQAWLSHPEERTNPDLSPPSSCLNDASALLVVMIKYAKEADFVVKWRIEEILPTWSDLIAEWSAWEEEEDLAVFDAIKEIVLLQGKFPLPHFALAPIPPPPAVPVRPRSILEGITTFLSSGIETAYPAATWRACRLGHSLLQVSRISFESEEITPVLSVRFTQVAIQRLMQLNNRKAPLAKPLVLLIAMCYVCCPNSVARVLFENDAAGSRLLAWGEALADLSLSEEALGITLESELKIAVAVLLRMLEELCKENVIQDAKVLDLRRKFSVSLLTLSIRLKELQEAEEESKDEADNDGEEDEDEDDSDAEDDDSEDDETLEETEDQFLERYAQRAQDLEKETLEEAEGGEEEDGCELEIGVLSLSDQMPSVYTFLQNYGKKLMSETPLPHELVAEFVDNFPDSAQFFG</sequence>
<protein>
    <recommendedName>
        <fullName evidence="5">Importin N-terminal domain-containing protein</fullName>
    </recommendedName>
</protein>
<organism evidence="7 8">
    <name type="scientific">Adiantum capillus-veneris</name>
    <name type="common">Maidenhair fern</name>
    <dbReference type="NCBI Taxonomy" id="13818"/>
    <lineage>
        <taxon>Eukaryota</taxon>
        <taxon>Viridiplantae</taxon>
        <taxon>Streptophyta</taxon>
        <taxon>Embryophyta</taxon>
        <taxon>Tracheophyta</taxon>
        <taxon>Polypodiopsida</taxon>
        <taxon>Polypodiidae</taxon>
        <taxon>Polypodiales</taxon>
        <taxon>Pteridineae</taxon>
        <taxon>Pteridaceae</taxon>
        <taxon>Vittarioideae</taxon>
        <taxon>Adiantum</taxon>
    </lineage>
</organism>
<dbReference type="EMBL" id="JABFUD020000016">
    <property type="protein sequence ID" value="KAI5068686.1"/>
    <property type="molecule type" value="Genomic_DNA"/>
</dbReference>
<reference evidence="7" key="1">
    <citation type="submission" date="2021-01" db="EMBL/GenBank/DDBJ databases">
        <title>Adiantum capillus-veneris genome.</title>
        <authorList>
            <person name="Fang Y."/>
            <person name="Liao Q."/>
        </authorList>
    </citation>
    <scope>NUCLEOTIDE SEQUENCE</scope>
    <source>
        <strain evidence="7">H3</strain>
        <tissue evidence="7">Leaf</tissue>
    </source>
</reference>
<evidence type="ECO:0000256" key="2">
    <source>
        <dbReference type="ARBA" id="ARBA00022448"/>
    </source>
</evidence>
<evidence type="ECO:0000256" key="1">
    <source>
        <dbReference type="ARBA" id="ARBA00004123"/>
    </source>
</evidence>
<dbReference type="GO" id="GO:0031267">
    <property type="term" value="F:small GTPase binding"/>
    <property type="evidence" value="ECO:0007669"/>
    <property type="project" value="InterPro"/>
</dbReference>
<comment type="subcellular location">
    <subcellularLocation>
        <location evidence="1">Nucleus</location>
    </subcellularLocation>
</comment>
<feature type="domain" description="Importin N-terminal" evidence="5">
    <location>
        <begin position="26"/>
        <end position="95"/>
    </location>
</feature>
<dbReference type="Gene3D" id="1.25.10.10">
    <property type="entry name" value="Leucine-rich Repeat Variant"/>
    <property type="match status" value="1"/>
</dbReference>
<dbReference type="OrthoDB" id="3268246at2759"/>
<dbReference type="GO" id="GO:0006606">
    <property type="term" value="P:protein import into nucleus"/>
    <property type="evidence" value="ECO:0007669"/>
    <property type="project" value="TreeGrafter"/>
</dbReference>
<proteinExistence type="predicted"/>
<dbReference type="AlphaFoldDB" id="A0A9D4UJR5"/>
<evidence type="ECO:0000313" key="6">
    <source>
        <dbReference type="EMBL" id="KAI5068022.1"/>
    </source>
</evidence>
<dbReference type="InterPro" id="IPR011989">
    <property type="entry name" value="ARM-like"/>
</dbReference>
<dbReference type="GO" id="GO:0006611">
    <property type="term" value="P:protein export from nucleus"/>
    <property type="evidence" value="ECO:0007669"/>
    <property type="project" value="TreeGrafter"/>
</dbReference>
<feature type="region of interest" description="Disordered" evidence="4">
    <location>
        <begin position="980"/>
        <end position="1018"/>
    </location>
</feature>
<evidence type="ECO:0000256" key="3">
    <source>
        <dbReference type="ARBA" id="ARBA00023242"/>
    </source>
</evidence>
<accession>A0A9D4UJR5</accession>
<dbReference type="PANTHER" id="PTHR10997">
    <property type="entry name" value="IMPORTIN-7, 8, 11"/>
    <property type="match status" value="1"/>
</dbReference>
<evidence type="ECO:0000313" key="8">
    <source>
        <dbReference type="Proteomes" id="UP000886520"/>
    </source>
</evidence>
<comment type="caution">
    <text evidence="7">The sequence shown here is derived from an EMBL/GenBank/DDBJ whole genome shotgun (WGS) entry which is preliminary data.</text>
</comment>
<keyword evidence="8" id="KW-1185">Reference proteome</keyword>
<keyword evidence="2" id="KW-0813">Transport</keyword>
<evidence type="ECO:0000259" key="5">
    <source>
        <dbReference type="PROSITE" id="PS50166"/>
    </source>
</evidence>
<dbReference type="GO" id="GO:0005829">
    <property type="term" value="C:cytosol"/>
    <property type="evidence" value="ECO:0007669"/>
    <property type="project" value="TreeGrafter"/>
</dbReference>
<keyword evidence="3" id="KW-0539">Nucleus</keyword>
<dbReference type="SUPFAM" id="SSF48371">
    <property type="entry name" value="ARM repeat"/>
    <property type="match status" value="1"/>
</dbReference>